<sequence length="589" mass="66999">MLRLVTRTKPVLKPIPVGSSFPSKEERRKEVFTRYIPSIKDRKYIVGIRSKYASELEAQNSELTLINANSKFIGFLNYACIHLLYDNFEKTMGTGHLKFTTLSKCRRYIILNRRFDMENLNDVTKEKAYNQSRVWDFSYEVFNGIPEILIGFSMKFRFVFIQAVSPNTVEISYELEKKRIYESCSIATVRLRAWSKSTRDAATFLYALRILDRENDIRTHTRVTYSENRGETFNNFVASFVSIHPSSSFAKNEVRGDELCGHRKGVGGGGGGGWGIADGIGWVKGRGQDSETVFYRATPSPLYKKGKRILFISISIPLDPLSIRGISVHESLLLESARNKRRRKDDEREEVKSDAVTLCAYNCRVHLPALRKDVPFGRTLQLLERFETREVGRRTLDDVDDDDDDDDDEDEDAARSSSERLRDASGPRNCSHFSLITRHPPLRRRDDAARGKLLKVDFDFMGACQLNTSSMTVRNMRFVSHFTIRFKKFFLPSLATGVWILKFAPRPRVTLQEKLRESNATDADDNDDDDDDDSSIITTTIAATATSSSNSSSSVIVQGSRIEQNTLRTSIPHRCEACELKARGSPCVE</sequence>
<evidence type="ECO:0000313" key="3">
    <source>
        <dbReference type="Proteomes" id="UP001607302"/>
    </source>
</evidence>
<evidence type="ECO:0000313" key="2">
    <source>
        <dbReference type="EMBL" id="KAL2717681.1"/>
    </source>
</evidence>
<dbReference type="Proteomes" id="UP001607302">
    <property type="component" value="Unassembled WGS sequence"/>
</dbReference>
<name>A0ABD2AB83_VESSQ</name>
<gene>
    <name evidence="2" type="ORF">V1478_013381</name>
</gene>
<feature type="region of interest" description="Disordered" evidence="1">
    <location>
        <begin position="396"/>
        <end position="427"/>
    </location>
</feature>
<comment type="caution">
    <text evidence="2">The sequence shown here is derived from an EMBL/GenBank/DDBJ whole genome shotgun (WGS) entry which is preliminary data.</text>
</comment>
<evidence type="ECO:0000256" key="1">
    <source>
        <dbReference type="SAM" id="MobiDB-lite"/>
    </source>
</evidence>
<feature type="compositionally biased region" description="Basic and acidic residues" evidence="1">
    <location>
        <begin position="413"/>
        <end position="425"/>
    </location>
</feature>
<dbReference type="EMBL" id="JAUDFV010000153">
    <property type="protein sequence ID" value="KAL2717681.1"/>
    <property type="molecule type" value="Genomic_DNA"/>
</dbReference>
<feature type="compositionally biased region" description="Acidic residues" evidence="1">
    <location>
        <begin position="398"/>
        <end position="412"/>
    </location>
</feature>
<feature type="compositionally biased region" description="Acidic residues" evidence="1">
    <location>
        <begin position="522"/>
        <end position="534"/>
    </location>
</feature>
<accession>A0ABD2AB83</accession>
<dbReference type="AlphaFoldDB" id="A0ABD2AB83"/>
<reference evidence="2 3" key="1">
    <citation type="journal article" date="2024" name="Ann. Entomol. Soc. Am.">
        <title>Genomic analyses of the southern and eastern yellowjacket wasps (Hymenoptera: Vespidae) reveal evolutionary signatures of social life.</title>
        <authorList>
            <person name="Catto M.A."/>
            <person name="Caine P.B."/>
            <person name="Orr S.E."/>
            <person name="Hunt B.G."/>
            <person name="Goodisman M.A.D."/>
        </authorList>
    </citation>
    <scope>NUCLEOTIDE SEQUENCE [LARGE SCALE GENOMIC DNA]</scope>
    <source>
        <strain evidence="2">233</strain>
        <tissue evidence="2">Head and thorax</tissue>
    </source>
</reference>
<keyword evidence="3" id="KW-1185">Reference proteome</keyword>
<protein>
    <submittedName>
        <fullName evidence="2">Uncharacterized protein</fullName>
    </submittedName>
</protein>
<organism evidence="2 3">
    <name type="scientific">Vespula squamosa</name>
    <name type="common">Southern yellow jacket</name>
    <name type="synonym">Wasp</name>
    <dbReference type="NCBI Taxonomy" id="30214"/>
    <lineage>
        <taxon>Eukaryota</taxon>
        <taxon>Metazoa</taxon>
        <taxon>Ecdysozoa</taxon>
        <taxon>Arthropoda</taxon>
        <taxon>Hexapoda</taxon>
        <taxon>Insecta</taxon>
        <taxon>Pterygota</taxon>
        <taxon>Neoptera</taxon>
        <taxon>Endopterygota</taxon>
        <taxon>Hymenoptera</taxon>
        <taxon>Apocrita</taxon>
        <taxon>Aculeata</taxon>
        <taxon>Vespoidea</taxon>
        <taxon>Vespidae</taxon>
        <taxon>Vespinae</taxon>
        <taxon>Vespula</taxon>
    </lineage>
</organism>
<feature type="region of interest" description="Disordered" evidence="1">
    <location>
        <begin position="514"/>
        <end position="534"/>
    </location>
</feature>
<proteinExistence type="predicted"/>